<dbReference type="Pfam" id="PF02837">
    <property type="entry name" value="Glyco_hydro_2_N"/>
    <property type="match status" value="1"/>
</dbReference>
<dbReference type="PANTHER" id="PTHR46323:SF2">
    <property type="entry name" value="BETA-GALACTOSIDASE"/>
    <property type="match status" value="1"/>
</dbReference>
<dbReference type="SMART" id="SM00231">
    <property type="entry name" value="FA58C"/>
    <property type="match status" value="1"/>
</dbReference>
<gene>
    <name evidence="9" type="ORF">PYTT_0736</name>
</gene>
<dbReference type="InterPro" id="IPR013783">
    <property type="entry name" value="Ig-like_fold"/>
</dbReference>
<protein>
    <recommendedName>
        <fullName evidence="3">beta-galactosidase</fullName>
        <ecNumber evidence="3">3.2.1.23</ecNumber>
    </recommendedName>
    <alternativeName>
        <fullName evidence="6">Lactase</fullName>
    </alternativeName>
</protein>
<dbReference type="InterPro" id="IPR011013">
    <property type="entry name" value="Gal_mutarotase_sf_dom"/>
</dbReference>
<feature type="chain" id="PRO_5009604476" description="beta-galactosidase" evidence="7">
    <location>
        <begin position="21"/>
        <end position="1309"/>
    </location>
</feature>
<proteinExistence type="inferred from homology"/>
<dbReference type="InterPro" id="IPR008979">
    <property type="entry name" value="Galactose-bd-like_sf"/>
</dbReference>
<dbReference type="InterPro" id="IPR023230">
    <property type="entry name" value="Glyco_hydro_2_CS"/>
</dbReference>
<dbReference type="SMART" id="SM01038">
    <property type="entry name" value="Bgal_small_N"/>
    <property type="match status" value="1"/>
</dbReference>
<dbReference type="Pfam" id="PF00754">
    <property type="entry name" value="F5_F8_type_C"/>
    <property type="match status" value="1"/>
</dbReference>
<dbReference type="Pfam" id="PF02836">
    <property type="entry name" value="Glyco_hydro_2_C"/>
    <property type="match status" value="1"/>
</dbReference>
<dbReference type="EC" id="3.2.1.23" evidence="3"/>
<dbReference type="Gene3D" id="2.60.120.260">
    <property type="entry name" value="Galactose-binding domain-like"/>
    <property type="match status" value="2"/>
</dbReference>
<dbReference type="Proteomes" id="UP000176204">
    <property type="component" value="Chromosome I"/>
</dbReference>
<dbReference type="SUPFAM" id="SSF74650">
    <property type="entry name" value="Galactose mutarotase-like"/>
    <property type="match status" value="1"/>
</dbReference>
<dbReference type="InterPro" id="IPR004199">
    <property type="entry name" value="B-gal_small/dom_5"/>
</dbReference>
<dbReference type="InterPro" id="IPR006101">
    <property type="entry name" value="Glyco_hydro_2"/>
</dbReference>
<feature type="signal peptide" evidence="7">
    <location>
        <begin position="1"/>
        <end position="20"/>
    </location>
</feature>
<name>A0A1H6KSP7_9BACT</name>
<dbReference type="PROSITE" id="PS00719">
    <property type="entry name" value="GLYCOSYL_HYDROL_F2_1"/>
    <property type="match status" value="1"/>
</dbReference>
<keyword evidence="10" id="KW-1185">Reference proteome</keyword>
<dbReference type="InterPro" id="IPR006104">
    <property type="entry name" value="Glyco_hydro_2_N"/>
</dbReference>
<dbReference type="InterPro" id="IPR036156">
    <property type="entry name" value="Beta-gal/glucu_dom_sf"/>
</dbReference>
<dbReference type="InterPro" id="IPR014718">
    <property type="entry name" value="GH-type_carb-bd"/>
</dbReference>
<comment type="similarity">
    <text evidence="2">Belongs to the glycosyl hydrolase 2 family.</text>
</comment>
<evidence type="ECO:0000256" key="1">
    <source>
        <dbReference type="ARBA" id="ARBA00001412"/>
    </source>
</evidence>
<dbReference type="KEGG" id="agl:PYTT_0736"/>
<dbReference type="InterPro" id="IPR050347">
    <property type="entry name" value="Bact_Beta-galactosidase"/>
</dbReference>
<evidence type="ECO:0000256" key="3">
    <source>
        <dbReference type="ARBA" id="ARBA00012756"/>
    </source>
</evidence>
<dbReference type="Gene3D" id="3.20.20.80">
    <property type="entry name" value="Glycosidases"/>
    <property type="match status" value="1"/>
</dbReference>
<dbReference type="InterPro" id="IPR006103">
    <property type="entry name" value="Glyco_hydro_2_cat"/>
</dbReference>
<dbReference type="PROSITE" id="PS50022">
    <property type="entry name" value="FA58C_3"/>
    <property type="match status" value="1"/>
</dbReference>
<dbReference type="InterPro" id="IPR000421">
    <property type="entry name" value="FA58C"/>
</dbReference>
<reference evidence="10" key="1">
    <citation type="submission" date="2016-09" db="EMBL/GenBank/DDBJ databases">
        <authorList>
            <person name="Koehorst J."/>
        </authorList>
    </citation>
    <scope>NUCLEOTIDE SEQUENCE [LARGE SCALE GENOMIC DNA]</scope>
</reference>
<dbReference type="Pfam" id="PF02929">
    <property type="entry name" value="Bgal_small_N"/>
    <property type="match status" value="1"/>
</dbReference>
<dbReference type="STRING" id="1679444.PYTT_0736"/>
<dbReference type="GO" id="GO:0005990">
    <property type="term" value="P:lactose catabolic process"/>
    <property type="evidence" value="ECO:0007669"/>
    <property type="project" value="TreeGrafter"/>
</dbReference>
<keyword evidence="7" id="KW-0732">Signal</keyword>
<dbReference type="SUPFAM" id="SSF49303">
    <property type="entry name" value="beta-Galactosidase/glucuronidase domain"/>
    <property type="match status" value="1"/>
</dbReference>
<dbReference type="Gene3D" id="2.70.98.10">
    <property type="match status" value="1"/>
</dbReference>
<evidence type="ECO:0000313" key="10">
    <source>
        <dbReference type="Proteomes" id="UP000176204"/>
    </source>
</evidence>
<dbReference type="InterPro" id="IPR017853">
    <property type="entry name" value="GH"/>
</dbReference>
<keyword evidence="4" id="KW-0378">Hydrolase</keyword>
<dbReference type="PROSITE" id="PS00608">
    <property type="entry name" value="GLYCOSYL_HYDROL_F2_2"/>
    <property type="match status" value="1"/>
</dbReference>
<dbReference type="PRINTS" id="PR00132">
    <property type="entry name" value="GLHYDRLASE2"/>
</dbReference>
<accession>A0A1H6KSP7</accession>
<feature type="domain" description="F5/8 type C" evidence="8">
    <location>
        <begin position="1153"/>
        <end position="1309"/>
    </location>
</feature>
<keyword evidence="5" id="KW-0326">Glycosidase</keyword>
<evidence type="ECO:0000256" key="7">
    <source>
        <dbReference type="SAM" id="SignalP"/>
    </source>
</evidence>
<dbReference type="InterPro" id="IPR023232">
    <property type="entry name" value="Glyco_hydro_2_AS"/>
</dbReference>
<dbReference type="GO" id="GO:0009341">
    <property type="term" value="C:beta-galactosidase complex"/>
    <property type="evidence" value="ECO:0007669"/>
    <property type="project" value="InterPro"/>
</dbReference>
<dbReference type="PANTHER" id="PTHR46323">
    <property type="entry name" value="BETA-GALACTOSIDASE"/>
    <property type="match status" value="1"/>
</dbReference>
<dbReference type="GO" id="GO:0004565">
    <property type="term" value="F:beta-galactosidase activity"/>
    <property type="evidence" value="ECO:0007669"/>
    <property type="project" value="UniProtKB-EC"/>
</dbReference>
<dbReference type="SUPFAM" id="SSF49785">
    <property type="entry name" value="Galactose-binding domain-like"/>
    <property type="match status" value="2"/>
</dbReference>
<evidence type="ECO:0000256" key="4">
    <source>
        <dbReference type="ARBA" id="ARBA00022801"/>
    </source>
</evidence>
<dbReference type="RefSeq" id="WP_067776783.1">
    <property type="nucleotide sequence ID" value="NZ_LIGX01000032.1"/>
</dbReference>
<evidence type="ECO:0000256" key="2">
    <source>
        <dbReference type="ARBA" id="ARBA00007401"/>
    </source>
</evidence>
<evidence type="ECO:0000256" key="6">
    <source>
        <dbReference type="ARBA" id="ARBA00032230"/>
    </source>
</evidence>
<dbReference type="SUPFAM" id="SSF51445">
    <property type="entry name" value="(Trans)glycosidases"/>
    <property type="match status" value="1"/>
</dbReference>
<dbReference type="OrthoDB" id="9762066at2"/>
<dbReference type="EMBL" id="LT629973">
    <property type="protein sequence ID" value="SEH78673.1"/>
    <property type="molecule type" value="Genomic_DNA"/>
</dbReference>
<dbReference type="Gene3D" id="2.60.40.10">
    <property type="entry name" value="Immunoglobulins"/>
    <property type="match status" value="1"/>
</dbReference>
<comment type="catalytic activity">
    <reaction evidence="1">
        <text>Hydrolysis of terminal non-reducing beta-D-galactose residues in beta-D-galactosides.</text>
        <dbReference type="EC" id="3.2.1.23"/>
    </reaction>
</comment>
<sequence length="1309" mass="147477">MPLCRNCLCSITSLLSIAMADQTTEQPRHDWENEQITRVNTEPPRASIMPGSDRIQILNGDWKFHFSMTPDKRPADFHRTDYDVSEWDTIEVPSNWQLAGYGTPIYTNVPYPFKPNPPYVMGEPPKDWPAYEERNSVGSYRRTFTVPENWKNEQVILRFDGVESAFYVWINGEKVGYAQDSYTASEFDITPYLKPGENTIAVEVYRWSDGSYLEDQDFFRLSGIFRDVTLFAQPNLHVRDIFFRAGLKKPEYTTGTIDADITVRNTGKENIPAGKKVNITIKGIEETYSWYRPFGQGMYNPSNEGQELGTFTVELPSIPAGEETTVNWQKEFPKIKAWTAETPERYQVSYSIEGSNDIRKLNIGFRSVETAENGAVLINGQPVKFKGVNRHETSPDYGRAIPKAQILEDILIIKSHNINTIRCSHYPNQPYFYDLCDKYGIYVMDEANCEAHGIRGSAMDISRKPSWEKAHVERNMSMVHRDKNHASIVFWSLGNESGNGPNFEAASRAIRDYDKTRLLHYCEFPAGHPAVDMDSCMYPPVERVLQWGTQKTSRPYFVCEYAHAMGNALGNFKEYMDAFESSPRMIGGCIWDFVDQSLHASKGKDGQYRVAPFATRTLAYGGMFGDKPNQNNFCDNGIILGSRELTAKIKEVKHVYQYVGFQHKNGTLAVTNKHFHKTMSGYTLQIIPLGLGVDKKIITKSLPTLKPGASANIPLEQVPALVLVRNSSFGSPNGNIDPTDAQDLETAVNHAEAYAYIDGPADNYYIGSGKKTDGTVNLHIETTDNRIIVSRPEEADKPNFRVEFAHGMLESFQWGAEQFICPGMPVRLQAFRAPVDNDAWIRGKWMNTLKLHNIKSKCLAMTSEQLPGGAVRIVSDMETEGSPLQFRYRIVWTVTRPGCIDVSAQIYPSEKGVELPRLGFTWGMPALFRHVSYYGRGPWDNYCDRKTSTWKDVFSTTVDDMFFPYSRPQEMGNRTDVTWLGLGKAPADELFYVGAASGSDLLETSVNYYTAQELDKARSLDNLPNKDKVVVNVDAFQMGLGGASCGPRPMVEYQTLSKPTALGFTLSVLNQVEVMAWHKEMAEKNGMGVSESTVPHTPVIDRDEENRITLTSSTPECKLMYSINGGETKEYKTPFTLEQGTVKAWAANGKDTSVPYERAFHAAATRSDWKILSASSEEPDTGFAHYAIDGDPKTYWHTSYTNGLPGYPHSLAVDMGRKQKFTGFIYTPRTDLPNGLIQTYAFSISDDGKTWTPVKNGKFTYHYIRKDPAEQKIDFDAPVEARYFKFDALSPVHADHPWATAAEINIVAQ</sequence>
<dbReference type="GO" id="GO:0030246">
    <property type="term" value="F:carbohydrate binding"/>
    <property type="evidence" value="ECO:0007669"/>
    <property type="project" value="InterPro"/>
</dbReference>
<evidence type="ECO:0000259" key="8">
    <source>
        <dbReference type="PROSITE" id="PS50022"/>
    </source>
</evidence>
<evidence type="ECO:0000256" key="5">
    <source>
        <dbReference type="ARBA" id="ARBA00023295"/>
    </source>
</evidence>
<evidence type="ECO:0000313" key="9">
    <source>
        <dbReference type="EMBL" id="SEH78673.1"/>
    </source>
</evidence>
<organism evidence="9 10">
    <name type="scientific">Akkermansia glycaniphila</name>
    <dbReference type="NCBI Taxonomy" id="1679444"/>
    <lineage>
        <taxon>Bacteria</taxon>
        <taxon>Pseudomonadati</taxon>
        <taxon>Verrucomicrobiota</taxon>
        <taxon>Verrucomicrobiia</taxon>
        <taxon>Verrucomicrobiales</taxon>
        <taxon>Akkermansiaceae</taxon>
        <taxon>Akkermansia</taxon>
    </lineage>
</organism>